<dbReference type="EMBL" id="SJSA01000001">
    <property type="protein sequence ID" value="TGG40737.1"/>
    <property type="molecule type" value="Genomic_DNA"/>
</dbReference>
<gene>
    <name evidence="2" type="ORF">EZ315_08715</name>
</gene>
<sequence>MESDNIRLLSAGSDPRVKDYFSALATLSSRVDELRGRFRPTLFGESYYSDSELAAMLKVSRRSLQDYRNNGTIPFIRLGGKILYRRSDIERVLEKNYTASF</sequence>
<dbReference type="PANTHER" id="PTHR34585:SF22">
    <property type="entry name" value="HELIX-TURN-HELIX DOMAIN-CONTAINING PROTEIN"/>
    <property type="match status" value="1"/>
</dbReference>
<organism evidence="2 3">
    <name type="scientific">Duncaniella freteri</name>
    <dbReference type="NCBI Taxonomy" id="2530391"/>
    <lineage>
        <taxon>Bacteria</taxon>
        <taxon>Pseudomonadati</taxon>
        <taxon>Bacteroidota</taxon>
        <taxon>Bacteroidia</taxon>
        <taxon>Bacteroidales</taxon>
        <taxon>Muribaculaceae</taxon>
        <taxon>Duncaniella</taxon>
    </lineage>
</organism>
<dbReference type="InterPro" id="IPR009061">
    <property type="entry name" value="DNA-bd_dom_put_sf"/>
</dbReference>
<protein>
    <submittedName>
        <fullName evidence="2">DNA-binding protein</fullName>
    </submittedName>
</protein>
<dbReference type="RefSeq" id="WP_135471713.1">
    <property type="nucleotide sequence ID" value="NZ_SJSA01000001.1"/>
</dbReference>
<dbReference type="InterPro" id="IPR041657">
    <property type="entry name" value="HTH_17"/>
</dbReference>
<feature type="domain" description="Helix-turn-helix" evidence="1">
    <location>
        <begin position="47"/>
        <end position="96"/>
    </location>
</feature>
<evidence type="ECO:0000313" key="3">
    <source>
        <dbReference type="Proteomes" id="UP000297635"/>
    </source>
</evidence>
<keyword evidence="2" id="KW-0238">DNA-binding</keyword>
<reference evidence="2 3" key="1">
    <citation type="submission" date="2019-02" db="EMBL/GenBank/DDBJ databases">
        <title>Isolation and identification of novel species under the genus Muribaculum.</title>
        <authorList>
            <person name="Miyake S."/>
            <person name="Ding Y."/>
            <person name="Low A."/>
            <person name="Soh M."/>
            <person name="Seedorf H."/>
        </authorList>
    </citation>
    <scope>NUCLEOTIDE SEQUENCE [LARGE SCALE GENOMIC DNA]</scope>
    <source>
        <strain evidence="2 3">TLL-A3</strain>
    </source>
</reference>
<comment type="caution">
    <text evidence="2">The sequence shown here is derived from an EMBL/GenBank/DDBJ whole genome shotgun (WGS) entry which is preliminary data.</text>
</comment>
<evidence type="ECO:0000313" key="2">
    <source>
        <dbReference type="EMBL" id="TGG40737.1"/>
    </source>
</evidence>
<evidence type="ECO:0000259" key="1">
    <source>
        <dbReference type="Pfam" id="PF12728"/>
    </source>
</evidence>
<keyword evidence="3" id="KW-1185">Reference proteome</keyword>
<dbReference type="Proteomes" id="UP000297635">
    <property type="component" value="Unassembled WGS sequence"/>
</dbReference>
<dbReference type="GeneID" id="82149869"/>
<name>A0A4Z0V9D6_9BACT</name>
<dbReference type="GO" id="GO:0003677">
    <property type="term" value="F:DNA binding"/>
    <property type="evidence" value="ECO:0007669"/>
    <property type="project" value="UniProtKB-KW"/>
</dbReference>
<dbReference type="PANTHER" id="PTHR34585">
    <property type="match status" value="1"/>
</dbReference>
<dbReference type="Pfam" id="PF12728">
    <property type="entry name" value="HTH_17"/>
    <property type="match status" value="1"/>
</dbReference>
<dbReference type="AlphaFoldDB" id="A0A4Z0V9D6"/>
<accession>A0A4Z0V9D6</accession>
<dbReference type="SUPFAM" id="SSF46955">
    <property type="entry name" value="Putative DNA-binding domain"/>
    <property type="match status" value="1"/>
</dbReference>
<proteinExistence type="predicted"/>